<dbReference type="GO" id="GO:0016628">
    <property type="term" value="F:oxidoreductase activity, acting on the CH-CH group of donors, NAD or NADP as acceptor"/>
    <property type="evidence" value="ECO:0007669"/>
    <property type="project" value="InterPro"/>
</dbReference>
<evidence type="ECO:0000313" key="2">
    <source>
        <dbReference type="Proteomes" id="UP000559256"/>
    </source>
</evidence>
<organism evidence="1 2">
    <name type="scientific">Tetrapyrgos nigripes</name>
    <dbReference type="NCBI Taxonomy" id="182062"/>
    <lineage>
        <taxon>Eukaryota</taxon>
        <taxon>Fungi</taxon>
        <taxon>Dikarya</taxon>
        <taxon>Basidiomycota</taxon>
        <taxon>Agaricomycotina</taxon>
        <taxon>Agaricomycetes</taxon>
        <taxon>Agaricomycetidae</taxon>
        <taxon>Agaricales</taxon>
        <taxon>Marasmiineae</taxon>
        <taxon>Marasmiaceae</taxon>
        <taxon>Tetrapyrgos</taxon>
    </lineage>
</organism>
<dbReference type="Proteomes" id="UP000559256">
    <property type="component" value="Unassembled WGS sequence"/>
</dbReference>
<dbReference type="Gene3D" id="3.40.50.720">
    <property type="entry name" value="NAD(P)-binding Rossmann-like Domain"/>
    <property type="match status" value="1"/>
</dbReference>
<dbReference type="EMBL" id="JAACJM010000032">
    <property type="protein sequence ID" value="KAF5364614.1"/>
    <property type="molecule type" value="Genomic_DNA"/>
</dbReference>
<dbReference type="AlphaFoldDB" id="A0A8H5LPF4"/>
<reference evidence="1 2" key="1">
    <citation type="journal article" date="2020" name="ISME J.">
        <title>Uncovering the hidden diversity of litter-decomposition mechanisms in mushroom-forming fungi.</title>
        <authorList>
            <person name="Floudas D."/>
            <person name="Bentzer J."/>
            <person name="Ahren D."/>
            <person name="Johansson T."/>
            <person name="Persson P."/>
            <person name="Tunlid A."/>
        </authorList>
    </citation>
    <scope>NUCLEOTIDE SEQUENCE [LARGE SCALE GENOMIC DNA]</scope>
    <source>
        <strain evidence="1 2">CBS 291.85</strain>
    </source>
</reference>
<keyword evidence="2" id="KW-1185">Reference proteome</keyword>
<name>A0A8H5LPF4_9AGAR</name>
<dbReference type="InterPro" id="IPR045010">
    <property type="entry name" value="MDR_fam"/>
</dbReference>
<comment type="caution">
    <text evidence="1">The sequence shown here is derived from an EMBL/GenBank/DDBJ whole genome shotgun (WGS) entry which is preliminary data.</text>
</comment>
<sequence length="118" mass="12973">MYMPIGDRYWDNVGGPTLDAVIGNAALHARFIICGFISQYNGAQGQEYKASPSPLDDPSSLHVRFVLDEFDEVITKWLAKGEIKFKEDVDGLEKGGLKRVGEALLEVQKGGNFGKKVV</sequence>
<gene>
    <name evidence="1" type="ORF">D9758_005634</name>
</gene>
<accession>A0A8H5LPF4</accession>
<dbReference type="InterPro" id="IPR036291">
    <property type="entry name" value="NAD(P)-bd_dom_sf"/>
</dbReference>
<protein>
    <submittedName>
        <fullName evidence="1">Uncharacterized protein</fullName>
    </submittedName>
</protein>
<proteinExistence type="predicted"/>
<dbReference type="SUPFAM" id="SSF51735">
    <property type="entry name" value="NAD(P)-binding Rossmann-fold domains"/>
    <property type="match status" value="1"/>
</dbReference>
<dbReference type="PANTHER" id="PTHR43205:SF7">
    <property type="entry name" value="PROSTAGLANDIN REDUCTASE 1"/>
    <property type="match status" value="1"/>
</dbReference>
<evidence type="ECO:0000313" key="1">
    <source>
        <dbReference type="EMBL" id="KAF5364614.1"/>
    </source>
</evidence>
<dbReference type="OrthoDB" id="809632at2759"/>
<dbReference type="PANTHER" id="PTHR43205">
    <property type="entry name" value="PROSTAGLANDIN REDUCTASE"/>
    <property type="match status" value="1"/>
</dbReference>